<dbReference type="Pfam" id="PF10545">
    <property type="entry name" value="MADF_DNA_bdg"/>
    <property type="match status" value="1"/>
</dbReference>
<accession>A0ABM1N0F6</accession>
<gene>
    <name evidence="3" type="primary">LOC108565387</name>
</gene>
<evidence type="ECO:0000259" key="1">
    <source>
        <dbReference type="PROSITE" id="PS51029"/>
    </source>
</evidence>
<reference evidence="3" key="1">
    <citation type="submission" date="2025-08" db="UniProtKB">
        <authorList>
            <consortium name="RefSeq"/>
        </authorList>
    </citation>
    <scope>IDENTIFICATION</scope>
    <source>
        <tissue evidence="3">Whole Larva</tissue>
    </source>
</reference>
<evidence type="ECO:0000313" key="3">
    <source>
        <dbReference type="RefSeq" id="XP_017780306.1"/>
    </source>
</evidence>
<dbReference type="GeneID" id="108565387"/>
<organism evidence="2 3">
    <name type="scientific">Nicrophorus vespilloides</name>
    <name type="common">Boreal carrion beetle</name>
    <dbReference type="NCBI Taxonomy" id="110193"/>
    <lineage>
        <taxon>Eukaryota</taxon>
        <taxon>Metazoa</taxon>
        <taxon>Ecdysozoa</taxon>
        <taxon>Arthropoda</taxon>
        <taxon>Hexapoda</taxon>
        <taxon>Insecta</taxon>
        <taxon>Pterygota</taxon>
        <taxon>Neoptera</taxon>
        <taxon>Endopterygota</taxon>
        <taxon>Coleoptera</taxon>
        <taxon>Polyphaga</taxon>
        <taxon>Staphyliniformia</taxon>
        <taxon>Silphidae</taxon>
        <taxon>Nicrophorinae</taxon>
        <taxon>Nicrophorus</taxon>
    </lineage>
</organism>
<dbReference type="Proteomes" id="UP000695000">
    <property type="component" value="Unplaced"/>
</dbReference>
<dbReference type="RefSeq" id="XP_017780306.1">
    <property type="nucleotide sequence ID" value="XM_017924817.1"/>
</dbReference>
<dbReference type="PANTHER" id="PTHR12243:SF67">
    <property type="entry name" value="COREPRESSOR OF PANGOLIN, ISOFORM A-RELATED"/>
    <property type="match status" value="1"/>
</dbReference>
<feature type="domain" description="MADF" evidence="1">
    <location>
        <begin position="6"/>
        <end position="97"/>
    </location>
</feature>
<name>A0ABM1N0F6_NICVS</name>
<protein>
    <submittedName>
        <fullName evidence="3">Uncharacterized protein LOC108565387</fullName>
    </submittedName>
</protein>
<sequence length="253" mass="28874">MNIDDNLASLLQDYPAIWDKRNAGFKDNSKKEYAFKELASILNTTVDVVAARYKALREKYRKEKLKLDVSTRNGSGHMHYRQWHLMPSLKFLDDVQTKRKTVASITKSIMEKSSTAMAMPTVKQEHDDDDEYADSDMLDMPESPTQLSPMMVPTAYESRTSSSENLHLPDAIMENKGAKDGQDDITAIMARLAAAAETTAAKVRHVKPAIDNEVNTFTKYVEQCLHNISEEYVDDAIRDIYNVLYKYKKLHKK</sequence>
<dbReference type="SMART" id="SM00595">
    <property type="entry name" value="MADF"/>
    <property type="match status" value="1"/>
</dbReference>
<proteinExistence type="predicted"/>
<dbReference type="InterPro" id="IPR039353">
    <property type="entry name" value="TF_Adf1"/>
</dbReference>
<dbReference type="InterPro" id="IPR006578">
    <property type="entry name" value="MADF-dom"/>
</dbReference>
<dbReference type="PANTHER" id="PTHR12243">
    <property type="entry name" value="MADF DOMAIN TRANSCRIPTION FACTOR"/>
    <property type="match status" value="1"/>
</dbReference>
<keyword evidence="2" id="KW-1185">Reference proteome</keyword>
<dbReference type="PROSITE" id="PS51029">
    <property type="entry name" value="MADF"/>
    <property type="match status" value="1"/>
</dbReference>
<evidence type="ECO:0000313" key="2">
    <source>
        <dbReference type="Proteomes" id="UP000695000"/>
    </source>
</evidence>